<protein>
    <recommendedName>
        <fullName evidence="3">Sodium/calcium exchanger membrane region domain-containing protein</fullName>
    </recommendedName>
</protein>
<evidence type="ECO:0008006" key="3">
    <source>
        <dbReference type="Google" id="ProtNLM"/>
    </source>
</evidence>
<keyword evidence="1" id="KW-0472">Membrane</keyword>
<reference evidence="2" key="1">
    <citation type="journal article" date="2014" name="Front. Microbiol.">
        <title>High frequency of phylogenetically diverse reductive dehalogenase-homologous genes in deep subseafloor sedimentary metagenomes.</title>
        <authorList>
            <person name="Kawai M."/>
            <person name="Futagami T."/>
            <person name="Toyoda A."/>
            <person name="Takaki Y."/>
            <person name="Nishi S."/>
            <person name="Hori S."/>
            <person name="Arai W."/>
            <person name="Tsubouchi T."/>
            <person name="Morono Y."/>
            <person name="Uchiyama I."/>
            <person name="Ito T."/>
            <person name="Fujiyama A."/>
            <person name="Inagaki F."/>
            <person name="Takami H."/>
        </authorList>
    </citation>
    <scope>NUCLEOTIDE SEQUENCE</scope>
    <source>
        <strain evidence="2">Expedition CK06-06</strain>
    </source>
</reference>
<organism evidence="2">
    <name type="scientific">marine sediment metagenome</name>
    <dbReference type="NCBI Taxonomy" id="412755"/>
    <lineage>
        <taxon>unclassified sequences</taxon>
        <taxon>metagenomes</taxon>
        <taxon>ecological metagenomes</taxon>
    </lineage>
</organism>
<dbReference type="EMBL" id="BARW01013664">
    <property type="protein sequence ID" value="GAI82324.1"/>
    <property type="molecule type" value="Genomic_DNA"/>
</dbReference>
<feature type="transmembrane region" description="Helical" evidence="1">
    <location>
        <begin position="6"/>
        <end position="24"/>
    </location>
</feature>
<dbReference type="AlphaFoldDB" id="X1TQK0"/>
<keyword evidence="1" id="KW-0812">Transmembrane</keyword>
<proteinExistence type="predicted"/>
<feature type="transmembrane region" description="Helical" evidence="1">
    <location>
        <begin position="31"/>
        <end position="49"/>
    </location>
</feature>
<gene>
    <name evidence="2" type="ORF">S12H4_24870</name>
</gene>
<sequence length="83" mass="9492">DRDGTIAGLSLDITPLVVALVFLLEDVMNHDAFAVLLYTIIVVLSFLHVAPFKMRKMVGHWYYVITAYILIMTVMYAFILWAK</sequence>
<accession>X1TQK0</accession>
<comment type="caution">
    <text evidence="2">The sequence shown here is derived from an EMBL/GenBank/DDBJ whole genome shotgun (WGS) entry which is preliminary data.</text>
</comment>
<feature type="non-terminal residue" evidence="2">
    <location>
        <position position="1"/>
    </location>
</feature>
<name>X1TQK0_9ZZZZ</name>
<keyword evidence="1" id="KW-1133">Transmembrane helix</keyword>
<evidence type="ECO:0000313" key="2">
    <source>
        <dbReference type="EMBL" id="GAI82324.1"/>
    </source>
</evidence>
<feature type="transmembrane region" description="Helical" evidence="1">
    <location>
        <begin position="61"/>
        <end position="82"/>
    </location>
</feature>
<evidence type="ECO:0000256" key="1">
    <source>
        <dbReference type="SAM" id="Phobius"/>
    </source>
</evidence>